<evidence type="ECO:0000313" key="3">
    <source>
        <dbReference type="EMBL" id="HJC75135.1"/>
    </source>
</evidence>
<comment type="caution">
    <text evidence="3">The sequence shown here is derived from an EMBL/GenBank/DDBJ whole genome shotgun (WGS) entry which is preliminary data.</text>
</comment>
<feature type="transmembrane region" description="Helical" evidence="1">
    <location>
        <begin position="57"/>
        <end position="77"/>
    </location>
</feature>
<dbReference type="Pfam" id="PF07853">
    <property type="entry name" value="DUF1648"/>
    <property type="match status" value="1"/>
</dbReference>
<evidence type="ECO:0000256" key="1">
    <source>
        <dbReference type="SAM" id="Phobius"/>
    </source>
</evidence>
<organism evidence="3 4">
    <name type="scientific">Candidatus Mediterraneibacter faecavium</name>
    <dbReference type="NCBI Taxonomy" id="2838668"/>
    <lineage>
        <taxon>Bacteria</taxon>
        <taxon>Bacillati</taxon>
        <taxon>Bacillota</taxon>
        <taxon>Clostridia</taxon>
        <taxon>Lachnospirales</taxon>
        <taxon>Lachnospiraceae</taxon>
        <taxon>Mediterraneibacter</taxon>
    </lineage>
</organism>
<keyword evidence="1" id="KW-0812">Transmembrane</keyword>
<dbReference type="AlphaFoldDB" id="A0A9D2QCV1"/>
<keyword evidence="1" id="KW-1133">Transmembrane helix</keyword>
<accession>A0A9D2QCV1</accession>
<sequence>MNIKNTIADTVMEYICRLLLVGTLIYLIVRWNAIPDQIPTHYNAAGEIDGWGGKGMVWLPVVISWGLYLGITFIGHYPELWNTGVKITEKNKEKVYRLIKYLIGTSKLILVSVFTLLTVFSTLEKPFPVWFTGIYLAVLIGDMAFWLIRIFMERK</sequence>
<feature type="domain" description="DUF1648" evidence="2">
    <location>
        <begin position="18"/>
        <end position="63"/>
    </location>
</feature>
<name>A0A9D2QCV1_9FIRM</name>
<protein>
    <submittedName>
        <fullName evidence="3">DUF1648 domain-containing protein</fullName>
    </submittedName>
</protein>
<dbReference type="Proteomes" id="UP000823902">
    <property type="component" value="Unassembled WGS sequence"/>
</dbReference>
<reference evidence="3" key="2">
    <citation type="submission" date="2021-04" db="EMBL/GenBank/DDBJ databases">
        <authorList>
            <person name="Gilroy R."/>
        </authorList>
    </citation>
    <scope>NUCLEOTIDE SEQUENCE</scope>
    <source>
        <strain evidence="3">CHK196-7946</strain>
    </source>
</reference>
<dbReference type="InterPro" id="IPR012867">
    <property type="entry name" value="DUF1648"/>
</dbReference>
<evidence type="ECO:0000259" key="2">
    <source>
        <dbReference type="Pfam" id="PF07853"/>
    </source>
</evidence>
<reference evidence="3" key="1">
    <citation type="journal article" date="2021" name="PeerJ">
        <title>Extensive microbial diversity within the chicken gut microbiome revealed by metagenomics and culture.</title>
        <authorList>
            <person name="Gilroy R."/>
            <person name="Ravi A."/>
            <person name="Getino M."/>
            <person name="Pursley I."/>
            <person name="Horton D.L."/>
            <person name="Alikhan N.F."/>
            <person name="Baker D."/>
            <person name="Gharbi K."/>
            <person name="Hall N."/>
            <person name="Watson M."/>
            <person name="Adriaenssens E.M."/>
            <person name="Foster-Nyarko E."/>
            <person name="Jarju S."/>
            <person name="Secka A."/>
            <person name="Antonio M."/>
            <person name="Oren A."/>
            <person name="Chaudhuri R.R."/>
            <person name="La Ragione R."/>
            <person name="Hildebrand F."/>
            <person name="Pallen M.J."/>
        </authorList>
    </citation>
    <scope>NUCLEOTIDE SEQUENCE</scope>
    <source>
        <strain evidence="3">CHK196-7946</strain>
    </source>
</reference>
<feature type="transmembrane region" description="Helical" evidence="1">
    <location>
        <begin position="98"/>
        <end position="121"/>
    </location>
</feature>
<feature type="transmembrane region" description="Helical" evidence="1">
    <location>
        <begin position="12"/>
        <end position="29"/>
    </location>
</feature>
<proteinExistence type="predicted"/>
<gene>
    <name evidence="3" type="ORF">H9697_09365</name>
</gene>
<keyword evidence="1" id="KW-0472">Membrane</keyword>
<dbReference type="EMBL" id="DWVY01000048">
    <property type="protein sequence ID" value="HJC75135.1"/>
    <property type="molecule type" value="Genomic_DNA"/>
</dbReference>
<feature type="transmembrane region" description="Helical" evidence="1">
    <location>
        <begin position="127"/>
        <end position="148"/>
    </location>
</feature>
<evidence type="ECO:0000313" key="4">
    <source>
        <dbReference type="Proteomes" id="UP000823902"/>
    </source>
</evidence>